<evidence type="ECO:0000313" key="3">
    <source>
        <dbReference type="Proteomes" id="UP000076727"/>
    </source>
</evidence>
<feature type="signal peptide" evidence="1">
    <location>
        <begin position="1"/>
        <end position="18"/>
    </location>
</feature>
<reference evidence="2 3" key="1">
    <citation type="journal article" date="2016" name="Mol. Biol. Evol.">
        <title>Comparative Genomics of Early-Diverging Mushroom-Forming Fungi Provides Insights into the Origins of Lignocellulose Decay Capabilities.</title>
        <authorList>
            <person name="Nagy L.G."/>
            <person name="Riley R."/>
            <person name="Tritt A."/>
            <person name="Adam C."/>
            <person name="Daum C."/>
            <person name="Floudas D."/>
            <person name="Sun H."/>
            <person name="Yadav J.S."/>
            <person name="Pangilinan J."/>
            <person name="Larsson K.H."/>
            <person name="Matsuura K."/>
            <person name="Barry K."/>
            <person name="Labutti K."/>
            <person name="Kuo R."/>
            <person name="Ohm R.A."/>
            <person name="Bhattacharya S.S."/>
            <person name="Shirouzu T."/>
            <person name="Yoshinaga Y."/>
            <person name="Martin F.M."/>
            <person name="Grigoriev I.V."/>
            <person name="Hibbett D.S."/>
        </authorList>
    </citation>
    <scope>NUCLEOTIDE SEQUENCE [LARGE SCALE GENOMIC DNA]</scope>
    <source>
        <strain evidence="2 3">L-15889</strain>
    </source>
</reference>
<dbReference type="OrthoDB" id="4095724at2759"/>
<accession>A0A165TFY3</accession>
<keyword evidence="1" id="KW-0732">Signal</keyword>
<keyword evidence="3" id="KW-1185">Reference proteome</keyword>
<dbReference type="AlphaFoldDB" id="A0A165TFY3"/>
<evidence type="ECO:0000256" key="1">
    <source>
        <dbReference type="SAM" id="SignalP"/>
    </source>
</evidence>
<dbReference type="Proteomes" id="UP000076727">
    <property type="component" value="Unassembled WGS sequence"/>
</dbReference>
<sequence length="147" mass="15222">MLAKVFVFALFPFAVVNAAPIGQRDLVDSVVSRATSAVGSLWHEATHGSSSVYQSATAALGTATANVHVTSVGGPAITLATLSVPGQQGTHHSHPVATTTFAGHTFLVPSSVSHSRNSTPPFDSTTVTNISRYVLGWGFSRLICMSA</sequence>
<proteinExistence type="predicted"/>
<feature type="chain" id="PRO_5007867085" evidence="1">
    <location>
        <begin position="19"/>
        <end position="147"/>
    </location>
</feature>
<dbReference type="EMBL" id="KV429037">
    <property type="protein sequence ID" value="KZT73378.1"/>
    <property type="molecule type" value="Genomic_DNA"/>
</dbReference>
<name>A0A165TFY3_9APHY</name>
<gene>
    <name evidence="2" type="ORF">DAEQUDRAFT_467182</name>
</gene>
<evidence type="ECO:0000313" key="2">
    <source>
        <dbReference type="EMBL" id="KZT73378.1"/>
    </source>
</evidence>
<organism evidence="2 3">
    <name type="scientific">Daedalea quercina L-15889</name>
    <dbReference type="NCBI Taxonomy" id="1314783"/>
    <lineage>
        <taxon>Eukaryota</taxon>
        <taxon>Fungi</taxon>
        <taxon>Dikarya</taxon>
        <taxon>Basidiomycota</taxon>
        <taxon>Agaricomycotina</taxon>
        <taxon>Agaricomycetes</taxon>
        <taxon>Polyporales</taxon>
        <taxon>Fomitopsis</taxon>
    </lineage>
</organism>
<protein>
    <submittedName>
        <fullName evidence="2">Uncharacterized protein</fullName>
    </submittedName>
</protein>